<name>A0A1R0GS65_9FUNG</name>
<reference evidence="2 3" key="1">
    <citation type="journal article" date="2016" name="Mol. Biol. Evol.">
        <title>Genome-Wide Survey of Gut Fungi (Harpellales) Reveals the First Horizontally Transferred Ubiquitin Gene from a Mosquito Host.</title>
        <authorList>
            <person name="Wang Y."/>
            <person name="White M.M."/>
            <person name="Kvist S."/>
            <person name="Moncalvo J.M."/>
        </authorList>
    </citation>
    <scope>NUCLEOTIDE SEQUENCE [LARGE SCALE GENOMIC DNA]</scope>
    <source>
        <strain evidence="2 3">ALG-7-W6</strain>
    </source>
</reference>
<comment type="caution">
    <text evidence="2">The sequence shown here is derived from an EMBL/GenBank/DDBJ whole genome shotgun (WGS) entry which is preliminary data.</text>
</comment>
<keyword evidence="1" id="KW-1133">Transmembrane helix</keyword>
<keyword evidence="1" id="KW-0812">Transmembrane</keyword>
<evidence type="ECO:0000313" key="2">
    <source>
        <dbReference type="EMBL" id="OLY79705.1"/>
    </source>
</evidence>
<gene>
    <name evidence="2" type="ORF">AYI68_g6222</name>
</gene>
<dbReference type="AlphaFoldDB" id="A0A1R0GS65"/>
<dbReference type="Proteomes" id="UP000187455">
    <property type="component" value="Unassembled WGS sequence"/>
</dbReference>
<accession>A0A1R0GS65</accession>
<organism evidence="2 3">
    <name type="scientific">Smittium mucronatum</name>
    <dbReference type="NCBI Taxonomy" id="133383"/>
    <lineage>
        <taxon>Eukaryota</taxon>
        <taxon>Fungi</taxon>
        <taxon>Fungi incertae sedis</taxon>
        <taxon>Zoopagomycota</taxon>
        <taxon>Kickxellomycotina</taxon>
        <taxon>Harpellomycetes</taxon>
        <taxon>Harpellales</taxon>
        <taxon>Legeriomycetaceae</taxon>
        <taxon>Smittium</taxon>
    </lineage>
</organism>
<keyword evidence="3" id="KW-1185">Reference proteome</keyword>
<evidence type="ECO:0000256" key="1">
    <source>
        <dbReference type="SAM" id="Phobius"/>
    </source>
</evidence>
<protein>
    <submittedName>
        <fullName evidence="2">Uncharacterized protein</fullName>
    </submittedName>
</protein>
<evidence type="ECO:0000313" key="3">
    <source>
        <dbReference type="Proteomes" id="UP000187455"/>
    </source>
</evidence>
<dbReference type="EMBL" id="LSSL01004161">
    <property type="protein sequence ID" value="OLY79705.1"/>
    <property type="molecule type" value="Genomic_DNA"/>
</dbReference>
<sequence>MTRFFNFENLINFAKKNVHVPVSDYIKNHRVYLKECGNEAIECTNFKFYMSDLKNSGSINSDSSSITSKSEYVSGYLNHAFIDLYKKSPHIAICRNRLKLVSIQDIPLKSDKKLDSGVSRVEISESPDSSQKYYLIDPPDIKCQNCVCTSNDIEDKTLPTEKKSLSNCDMFFSWSVVSPHLKKVCPNLLPKEKKPLKVMMEYEKMHIGLQIIDVLPAIESNSSRSGLYLSFKTQENIVRSLSKVRSKNNSPILSNDLFNNLSELQLLADNNCKSFNFFLFFRFTFSYIFRIIYISLYFHFILIYLH</sequence>
<feature type="transmembrane region" description="Helical" evidence="1">
    <location>
        <begin position="279"/>
        <end position="305"/>
    </location>
</feature>
<proteinExistence type="predicted"/>
<keyword evidence="1" id="KW-0472">Membrane</keyword>